<comment type="caution">
    <text evidence="1">The sequence shown here is derived from an EMBL/GenBank/DDBJ whole genome shotgun (WGS) entry which is preliminary data.</text>
</comment>
<protein>
    <submittedName>
        <fullName evidence="1">Uncharacterized protein</fullName>
    </submittedName>
</protein>
<organism evidence="1 2">
    <name type="scientific">Popillia japonica</name>
    <name type="common">Japanese beetle</name>
    <dbReference type="NCBI Taxonomy" id="7064"/>
    <lineage>
        <taxon>Eukaryota</taxon>
        <taxon>Metazoa</taxon>
        <taxon>Ecdysozoa</taxon>
        <taxon>Arthropoda</taxon>
        <taxon>Hexapoda</taxon>
        <taxon>Insecta</taxon>
        <taxon>Pterygota</taxon>
        <taxon>Neoptera</taxon>
        <taxon>Endopterygota</taxon>
        <taxon>Coleoptera</taxon>
        <taxon>Polyphaga</taxon>
        <taxon>Scarabaeiformia</taxon>
        <taxon>Scarabaeidae</taxon>
        <taxon>Rutelinae</taxon>
        <taxon>Popillia</taxon>
    </lineage>
</organism>
<evidence type="ECO:0000313" key="2">
    <source>
        <dbReference type="Proteomes" id="UP001458880"/>
    </source>
</evidence>
<accession>A0AAW1KYK2</accession>
<name>A0AAW1KYK2_POPJA</name>
<evidence type="ECO:0000313" key="1">
    <source>
        <dbReference type="EMBL" id="KAK9727587.1"/>
    </source>
</evidence>
<gene>
    <name evidence="1" type="ORF">QE152_g19086</name>
</gene>
<sequence length="106" mass="12168">MTLDIEINHLRESCKRFPKKWHGANPCLIEFKSYKNYVSHPINPKLKNNVGTDANVAHVIEAGPKLSLHTKYMRMKSPPLAPERMPEFIRNSQKAARGHKTLCCDE</sequence>
<reference evidence="1 2" key="1">
    <citation type="journal article" date="2024" name="BMC Genomics">
        <title>De novo assembly and annotation of Popillia japonica's genome with initial clues to its potential as an invasive pest.</title>
        <authorList>
            <person name="Cucini C."/>
            <person name="Boschi S."/>
            <person name="Funari R."/>
            <person name="Cardaioli E."/>
            <person name="Iannotti N."/>
            <person name="Marturano G."/>
            <person name="Paoli F."/>
            <person name="Bruttini M."/>
            <person name="Carapelli A."/>
            <person name="Frati F."/>
            <person name="Nardi F."/>
        </authorList>
    </citation>
    <scope>NUCLEOTIDE SEQUENCE [LARGE SCALE GENOMIC DNA]</scope>
    <source>
        <strain evidence="1">DMR45628</strain>
    </source>
</reference>
<dbReference type="EMBL" id="JASPKY010000177">
    <property type="protein sequence ID" value="KAK9727587.1"/>
    <property type="molecule type" value="Genomic_DNA"/>
</dbReference>
<proteinExistence type="predicted"/>
<keyword evidence="2" id="KW-1185">Reference proteome</keyword>
<dbReference type="Proteomes" id="UP001458880">
    <property type="component" value="Unassembled WGS sequence"/>
</dbReference>
<dbReference type="AlphaFoldDB" id="A0AAW1KYK2"/>